<organism evidence="2 3">
    <name type="scientific">Shewanella surugensis</name>
    <dbReference type="NCBI Taxonomy" id="212020"/>
    <lineage>
        <taxon>Bacteria</taxon>
        <taxon>Pseudomonadati</taxon>
        <taxon>Pseudomonadota</taxon>
        <taxon>Gammaproteobacteria</taxon>
        <taxon>Alteromonadales</taxon>
        <taxon>Shewanellaceae</taxon>
        <taxon>Shewanella</taxon>
    </lineage>
</organism>
<name>A0ABT0LHN0_9GAMM</name>
<keyword evidence="1" id="KW-0732">Signal</keyword>
<protein>
    <submittedName>
        <fullName evidence="2">Uncharacterized protein</fullName>
    </submittedName>
</protein>
<feature type="signal peptide" evidence="1">
    <location>
        <begin position="1"/>
        <end position="28"/>
    </location>
</feature>
<dbReference type="RefSeq" id="WP_248942481.1">
    <property type="nucleotide sequence ID" value="NZ_JAKIKS010000126.1"/>
</dbReference>
<keyword evidence="3" id="KW-1185">Reference proteome</keyword>
<sequence>MIKEYNMKDWCTSMLFICLSVFSGLAAAENKAISPIVGCEAPKTLMGLTIVFATDPNYAPYNPFADVLLEMSFSVKSYTFNELQGMHSFSGGYFYRKLAQNVGVLTGKDIVGPKLLRYSIVFVCKSREEGHYIFSQEQGENLPDINQNMGTYVIMSTP</sequence>
<evidence type="ECO:0000256" key="1">
    <source>
        <dbReference type="SAM" id="SignalP"/>
    </source>
</evidence>
<dbReference type="Proteomes" id="UP001203423">
    <property type="component" value="Unassembled WGS sequence"/>
</dbReference>
<gene>
    <name evidence="2" type="ORF">L2764_21985</name>
</gene>
<feature type="chain" id="PRO_5046546063" evidence="1">
    <location>
        <begin position="29"/>
        <end position="158"/>
    </location>
</feature>
<dbReference type="EMBL" id="JAKIKS010000126">
    <property type="protein sequence ID" value="MCL1127074.1"/>
    <property type="molecule type" value="Genomic_DNA"/>
</dbReference>
<accession>A0ABT0LHN0</accession>
<evidence type="ECO:0000313" key="3">
    <source>
        <dbReference type="Proteomes" id="UP001203423"/>
    </source>
</evidence>
<comment type="caution">
    <text evidence="2">The sequence shown here is derived from an EMBL/GenBank/DDBJ whole genome shotgun (WGS) entry which is preliminary data.</text>
</comment>
<proteinExistence type="predicted"/>
<reference evidence="2 3" key="1">
    <citation type="submission" date="2022-01" db="EMBL/GenBank/DDBJ databases">
        <title>Whole genome-based taxonomy of the Shewanellaceae.</title>
        <authorList>
            <person name="Martin-Rodriguez A.J."/>
        </authorList>
    </citation>
    <scope>NUCLEOTIDE SEQUENCE [LARGE SCALE GENOMIC DNA]</scope>
    <source>
        <strain evidence="2 3">DSM 17177</strain>
    </source>
</reference>
<evidence type="ECO:0000313" key="2">
    <source>
        <dbReference type="EMBL" id="MCL1127074.1"/>
    </source>
</evidence>